<dbReference type="InterPro" id="IPR036097">
    <property type="entry name" value="HisK_dim/P_sf"/>
</dbReference>
<feature type="transmembrane region" description="Helical" evidence="3">
    <location>
        <begin position="21"/>
        <end position="42"/>
    </location>
</feature>
<name>A0A1V1PBB4_9BACT</name>
<accession>A0A1V1PBB4</accession>
<keyword evidence="5" id="KW-0808">Transferase</keyword>
<organism evidence="5 6">
    <name type="scientific">Candidatus Magnetoglobus multicellularis str. Araruama</name>
    <dbReference type="NCBI Taxonomy" id="890399"/>
    <lineage>
        <taxon>Bacteria</taxon>
        <taxon>Pseudomonadati</taxon>
        <taxon>Thermodesulfobacteriota</taxon>
        <taxon>Desulfobacteria</taxon>
        <taxon>Desulfobacterales</taxon>
        <taxon>Desulfobacteraceae</taxon>
        <taxon>Candidatus Magnetoglobus</taxon>
    </lineage>
</organism>
<dbReference type="SUPFAM" id="SSF47384">
    <property type="entry name" value="Homodimeric domain of signal transducing histidine kinase"/>
    <property type="match status" value="1"/>
</dbReference>
<feature type="transmembrane region" description="Helical" evidence="3">
    <location>
        <begin position="94"/>
        <end position="112"/>
    </location>
</feature>
<comment type="caution">
    <text evidence="5">The sequence shown here is derived from an EMBL/GenBank/DDBJ whole genome shotgun (WGS) entry which is preliminary data.</text>
</comment>
<feature type="transmembrane region" description="Helical" evidence="3">
    <location>
        <begin position="62"/>
        <end position="82"/>
    </location>
</feature>
<keyword evidence="3" id="KW-0812">Transmembrane</keyword>
<dbReference type="SMART" id="SM00388">
    <property type="entry name" value="HisKA"/>
    <property type="match status" value="1"/>
</dbReference>
<evidence type="ECO:0000259" key="4">
    <source>
        <dbReference type="SMART" id="SM00388"/>
    </source>
</evidence>
<dbReference type="InterPro" id="IPR003661">
    <property type="entry name" value="HisK_dim/P_dom"/>
</dbReference>
<evidence type="ECO:0000256" key="3">
    <source>
        <dbReference type="SAM" id="Phobius"/>
    </source>
</evidence>
<dbReference type="EMBL" id="ATBP01000183">
    <property type="protein sequence ID" value="ETR72100.1"/>
    <property type="molecule type" value="Genomic_DNA"/>
</dbReference>
<comment type="catalytic activity">
    <reaction evidence="1">
        <text>ATP + protein L-histidine = ADP + protein N-phospho-L-histidine.</text>
        <dbReference type="EC" id="2.7.13.3"/>
    </reaction>
</comment>
<feature type="transmembrane region" description="Helical" evidence="3">
    <location>
        <begin position="154"/>
        <end position="179"/>
    </location>
</feature>
<feature type="transmembrane region" description="Helical" evidence="3">
    <location>
        <begin position="124"/>
        <end position="142"/>
    </location>
</feature>
<evidence type="ECO:0000256" key="1">
    <source>
        <dbReference type="ARBA" id="ARBA00000085"/>
    </source>
</evidence>
<dbReference type="Proteomes" id="UP000189670">
    <property type="component" value="Unassembled WGS sequence"/>
</dbReference>
<keyword evidence="5" id="KW-0418">Kinase</keyword>
<keyword evidence="3" id="KW-0472">Membrane</keyword>
<feature type="domain" description="Signal transduction histidine kinase dimerisation/phosphoacceptor" evidence="4">
    <location>
        <begin position="249"/>
        <end position="317"/>
    </location>
</feature>
<sequence>MFIIGVSLGIFFIAWNAQDQLETAFFLIIGESYLFASFIEVLHTLSYKGMGVFTGNDVNLPSQLWIASGYFLSSSFLFATFFTQKKINPNKSMLAFFIVTTIVVSMIFQGVFPNCYIENVGLTSFAKISECVICLIYCVIIWRLHCLKQNFSLIVWRTFGWGILFTIASHMSLIVFVDVYGCSNMASHCFQIISFFCIYKALLETSILRPFDLVFHDLTKNQNLLNKRIKERTLELNEKDLALLRSNADLNELAVIISHDLREPLRGINNLAYLLEEKHASTLTDEALLLVRRISLSAHRVNKQIQSLMDYLYIDHKQIKKQ</sequence>
<dbReference type="AlphaFoldDB" id="A0A1V1PBB4"/>
<keyword evidence="3" id="KW-1133">Transmembrane helix</keyword>
<gene>
    <name evidence="5" type="ORF">OMM_07716</name>
</gene>
<feature type="non-terminal residue" evidence="5">
    <location>
        <position position="322"/>
    </location>
</feature>
<dbReference type="GO" id="GO:0000155">
    <property type="term" value="F:phosphorelay sensor kinase activity"/>
    <property type="evidence" value="ECO:0007669"/>
    <property type="project" value="InterPro"/>
</dbReference>
<dbReference type="Gene3D" id="1.10.287.130">
    <property type="match status" value="1"/>
</dbReference>
<protein>
    <recommendedName>
        <fullName evidence="2">histidine kinase</fullName>
        <ecNumber evidence="2">2.7.13.3</ecNumber>
    </recommendedName>
</protein>
<reference evidence="6" key="1">
    <citation type="submission" date="2012-11" db="EMBL/GenBank/DDBJ databases">
        <authorList>
            <person name="Lucero-Rivera Y.E."/>
            <person name="Tovar-Ramirez D."/>
        </authorList>
    </citation>
    <scope>NUCLEOTIDE SEQUENCE [LARGE SCALE GENOMIC DNA]</scope>
    <source>
        <strain evidence="6">Araruama</strain>
    </source>
</reference>
<dbReference type="Pfam" id="PF17159">
    <property type="entry name" value="MASE3"/>
    <property type="match status" value="1"/>
</dbReference>
<dbReference type="EC" id="2.7.13.3" evidence="2"/>
<evidence type="ECO:0000313" key="5">
    <source>
        <dbReference type="EMBL" id="ETR72100.1"/>
    </source>
</evidence>
<dbReference type="InterPro" id="IPR033425">
    <property type="entry name" value="MASE3"/>
</dbReference>
<proteinExistence type="predicted"/>
<evidence type="ECO:0000313" key="6">
    <source>
        <dbReference type="Proteomes" id="UP000189670"/>
    </source>
</evidence>
<dbReference type="Pfam" id="PF00512">
    <property type="entry name" value="HisKA"/>
    <property type="match status" value="1"/>
</dbReference>
<evidence type="ECO:0000256" key="2">
    <source>
        <dbReference type="ARBA" id="ARBA00012438"/>
    </source>
</evidence>
<dbReference type="CDD" id="cd00082">
    <property type="entry name" value="HisKA"/>
    <property type="match status" value="1"/>
</dbReference>